<feature type="region of interest" description="Disordered" evidence="1">
    <location>
        <begin position="422"/>
        <end position="459"/>
    </location>
</feature>
<accession>A0AAF0WNK4</accession>
<feature type="compositionally biased region" description="Low complexity" evidence="1">
    <location>
        <begin position="432"/>
        <end position="444"/>
    </location>
</feature>
<sequence length="534" mass="60042">MHAFINARFAGRFLENLKEGEIYCISNFIVQDHTGLENHRSVRFSRHIYFGEYTRVEKISDPQIKMPLWSFDLFSLSDMEKYEGDKRYLFEPLRDYVTEENVPKKQKLFFISDGRCTIKVTLFDECAVSFELAEPKESDEDTTVIISSAKLGRFHGELNLANYLATRFYINSNHYSISSSLFILTSYPIIYLLSYSANKSEPEVMTFIPKKTPLLTILQIQNLKNKNKEEQVLCKVTIKKIDDKVPWFIRVCTKCGDELDIDPVIQMVVTNVLNVQDSFHGLTEVATEVAKVANEVANEVATAVAKVETAIATSFATSFATFANSFVTFATSFATFTAAPPKVANEDSASGGFPSILKALKDKTYLITLLITPDNMSSKSNIYKSCDIDVNAEVYLGSKIPENNPSGETAEDEIVKTFHTSKEEEMNSEMASTFSPGTNSSSSKNRVRKSPEPKPLKTAKKIIKKTTVNQTEKGKSTNKIKVKKETLNKPSQSKKKALILISEDEEFIAEEHVPLKNLSKKAKNKVIKLATLFL</sequence>
<protein>
    <recommendedName>
        <fullName evidence="4">DUF223 domain-containing protein</fullName>
    </recommendedName>
</protein>
<dbReference type="Gene3D" id="2.40.50.140">
    <property type="entry name" value="Nucleic acid-binding proteins"/>
    <property type="match status" value="1"/>
</dbReference>
<proteinExistence type="predicted"/>
<gene>
    <name evidence="2" type="ORF">DCAR_0311859</name>
</gene>
<evidence type="ECO:0000313" key="2">
    <source>
        <dbReference type="EMBL" id="WOG92586.1"/>
    </source>
</evidence>
<evidence type="ECO:0000256" key="1">
    <source>
        <dbReference type="SAM" id="MobiDB-lite"/>
    </source>
</evidence>
<name>A0AAF0WNK4_DAUCS</name>
<reference evidence="2" key="2">
    <citation type="submission" date="2022-03" db="EMBL/GenBank/DDBJ databases">
        <title>Draft title - Genomic analysis of global carrot germplasm unveils the trajectory of domestication and the origin of high carotenoid orange carrot.</title>
        <authorList>
            <person name="Iorizzo M."/>
            <person name="Ellison S."/>
            <person name="Senalik D."/>
            <person name="Macko-Podgorni A."/>
            <person name="Grzebelus D."/>
            <person name="Bostan H."/>
            <person name="Rolling W."/>
            <person name="Curaba J."/>
            <person name="Simon P."/>
        </authorList>
    </citation>
    <scope>NUCLEOTIDE SEQUENCE</scope>
    <source>
        <tissue evidence="2">Leaf</tissue>
    </source>
</reference>
<reference evidence="2" key="1">
    <citation type="journal article" date="2016" name="Nat. Genet.">
        <title>A high-quality carrot genome assembly provides new insights into carotenoid accumulation and asterid genome evolution.</title>
        <authorList>
            <person name="Iorizzo M."/>
            <person name="Ellison S."/>
            <person name="Senalik D."/>
            <person name="Zeng P."/>
            <person name="Satapoomin P."/>
            <person name="Huang J."/>
            <person name="Bowman M."/>
            <person name="Iovene M."/>
            <person name="Sanseverino W."/>
            <person name="Cavagnaro P."/>
            <person name="Yildiz M."/>
            <person name="Macko-Podgorni A."/>
            <person name="Moranska E."/>
            <person name="Grzebelus E."/>
            <person name="Grzebelus D."/>
            <person name="Ashrafi H."/>
            <person name="Zheng Z."/>
            <person name="Cheng S."/>
            <person name="Spooner D."/>
            <person name="Van Deynze A."/>
            <person name="Simon P."/>
        </authorList>
    </citation>
    <scope>NUCLEOTIDE SEQUENCE</scope>
    <source>
        <tissue evidence="2">Leaf</tissue>
    </source>
</reference>
<keyword evidence="3" id="KW-1185">Reference proteome</keyword>
<evidence type="ECO:0008006" key="4">
    <source>
        <dbReference type="Google" id="ProtNLM"/>
    </source>
</evidence>
<dbReference type="PANTHER" id="PTHR47165">
    <property type="entry name" value="OS03G0429900 PROTEIN"/>
    <property type="match status" value="1"/>
</dbReference>
<dbReference type="EMBL" id="CP093345">
    <property type="protein sequence ID" value="WOG92586.1"/>
    <property type="molecule type" value="Genomic_DNA"/>
</dbReference>
<evidence type="ECO:0000313" key="3">
    <source>
        <dbReference type="Proteomes" id="UP000077755"/>
    </source>
</evidence>
<organism evidence="2 3">
    <name type="scientific">Daucus carota subsp. sativus</name>
    <name type="common">Carrot</name>
    <dbReference type="NCBI Taxonomy" id="79200"/>
    <lineage>
        <taxon>Eukaryota</taxon>
        <taxon>Viridiplantae</taxon>
        <taxon>Streptophyta</taxon>
        <taxon>Embryophyta</taxon>
        <taxon>Tracheophyta</taxon>
        <taxon>Spermatophyta</taxon>
        <taxon>Magnoliopsida</taxon>
        <taxon>eudicotyledons</taxon>
        <taxon>Gunneridae</taxon>
        <taxon>Pentapetalae</taxon>
        <taxon>asterids</taxon>
        <taxon>campanulids</taxon>
        <taxon>Apiales</taxon>
        <taxon>Apiaceae</taxon>
        <taxon>Apioideae</taxon>
        <taxon>Scandiceae</taxon>
        <taxon>Daucinae</taxon>
        <taxon>Daucus</taxon>
        <taxon>Daucus sect. Daucus</taxon>
    </lineage>
</organism>
<dbReference type="Proteomes" id="UP000077755">
    <property type="component" value="Chromosome 3"/>
</dbReference>
<dbReference type="SUPFAM" id="SSF50249">
    <property type="entry name" value="Nucleic acid-binding proteins"/>
    <property type="match status" value="1"/>
</dbReference>
<dbReference type="InterPro" id="IPR012340">
    <property type="entry name" value="NA-bd_OB-fold"/>
</dbReference>
<dbReference type="AlphaFoldDB" id="A0AAF0WNK4"/>
<dbReference type="PANTHER" id="PTHR47165:SF4">
    <property type="entry name" value="OS03G0429900 PROTEIN"/>
    <property type="match status" value="1"/>
</dbReference>